<dbReference type="EMBL" id="SJPZ01000001">
    <property type="protein sequence ID" value="TWU66450.1"/>
    <property type="molecule type" value="Genomic_DNA"/>
</dbReference>
<organism evidence="1 2">
    <name type="scientific">Crateriforma conspicua</name>
    <dbReference type="NCBI Taxonomy" id="2527996"/>
    <lineage>
        <taxon>Bacteria</taxon>
        <taxon>Pseudomonadati</taxon>
        <taxon>Planctomycetota</taxon>
        <taxon>Planctomycetia</taxon>
        <taxon>Planctomycetales</taxon>
        <taxon>Planctomycetaceae</taxon>
        <taxon>Crateriforma</taxon>
    </lineage>
</organism>
<reference evidence="1 2" key="1">
    <citation type="submission" date="2019-02" db="EMBL/GenBank/DDBJ databases">
        <title>Deep-cultivation of Planctomycetes and their phenomic and genomic characterization uncovers novel biology.</title>
        <authorList>
            <person name="Wiegand S."/>
            <person name="Jogler M."/>
            <person name="Boedeker C."/>
            <person name="Pinto D."/>
            <person name="Vollmers J."/>
            <person name="Rivas-Marin E."/>
            <person name="Kohn T."/>
            <person name="Peeters S.H."/>
            <person name="Heuer A."/>
            <person name="Rast P."/>
            <person name="Oberbeckmann S."/>
            <person name="Bunk B."/>
            <person name="Jeske O."/>
            <person name="Meyerdierks A."/>
            <person name="Storesund J.E."/>
            <person name="Kallscheuer N."/>
            <person name="Luecker S."/>
            <person name="Lage O.M."/>
            <person name="Pohl T."/>
            <person name="Merkel B.J."/>
            <person name="Hornburger P."/>
            <person name="Mueller R.-W."/>
            <person name="Bruemmer F."/>
            <person name="Labrenz M."/>
            <person name="Spormann A.M."/>
            <person name="Op Den Camp H."/>
            <person name="Overmann J."/>
            <person name="Amann R."/>
            <person name="Jetten M.S.M."/>
            <person name="Mascher T."/>
            <person name="Medema M.H."/>
            <person name="Devos D.P."/>
            <person name="Kaster A.-K."/>
            <person name="Ovreas L."/>
            <person name="Rohde M."/>
            <person name="Galperin M.Y."/>
            <person name="Jogler C."/>
        </authorList>
    </citation>
    <scope>NUCLEOTIDE SEQUENCE [LARGE SCALE GENOMIC DNA]</scope>
    <source>
        <strain evidence="1 2">V7</strain>
    </source>
</reference>
<sequence>MSHQPYAIEIGGSILSAISRQSVSSTNQISSDVHAGSPYPQCVTINGQKNQADFSTEDIETAIDLVGTAGLAIGASPVKVWQLELDDETGLPKSGSDHRLLTIPRGKVIPQRLSCEHQGNATLDLMAHALWDPSSPTDPPITSAETQALPTGLAGDSRWTIAAVKVAGQDLPCALRFDLDFGIRIESEGCNSDIHDRTLIVTEIKPVVTISGKNVKSFLSTVIPLKGAAATHANTEIYLRRRLTTEAGFDPVATTSHIKITADGLATWERVHDTQNNRRIENGLRIDCRHDGTNVPVVITTGVALT</sequence>
<name>A0A5C6FYS5_9PLAN</name>
<protein>
    <submittedName>
        <fullName evidence="1">Uncharacterized protein</fullName>
    </submittedName>
</protein>
<dbReference type="RefSeq" id="WP_146413077.1">
    <property type="nucleotide sequence ID" value="NZ_SJPZ01000001.1"/>
</dbReference>
<evidence type="ECO:0000313" key="2">
    <source>
        <dbReference type="Proteomes" id="UP000316476"/>
    </source>
</evidence>
<dbReference type="Proteomes" id="UP000316476">
    <property type="component" value="Unassembled WGS sequence"/>
</dbReference>
<comment type="caution">
    <text evidence="1">The sequence shown here is derived from an EMBL/GenBank/DDBJ whole genome shotgun (WGS) entry which is preliminary data.</text>
</comment>
<evidence type="ECO:0000313" key="1">
    <source>
        <dbReference type="EMBL" id="TWU66450.1"/>
    </source>
</evidence>
<gene>
    <name evidence="1" type="ORF">V7x_20160</name>
</gene>
<proteinExistence type="predicted"/>
<accession>A0A5C6FYS5</accession>
<dbReference type="AlphaFoldDB" id="A0A5C6FYS5"/>
<dbReference type="OrthoDB" id="238599at2"/>